<dbReference type="Gene3D" id="1.10.486.10">
    <property type="entry name" value="PCRA, domain 4"/>
    <property type="match status" value="1"/>
</dbReference>
<evidence type="ECO:0000256" key="9">
    <source>
        <dbReference type="ARBA" id="ARBA00023204"/>
    </source>
</evidence>
<keyword evidence="1" id="KW-0540">Nuclease</keyword>
<keyword evidence="3" id="KW-0227">DNA damage</keyword>
<organism evidence="17 18">
    <name type="scientific">candidate division KSB3 bacterium</name>
    <dbReference type="NCBI Taxonomy" id="2044937"/>
    <lineage>
        <taxon>Bacteria</taxon>
        <taxon>candidate division KSB3</taxon>
    </lineage>
</organism>
<feature type="binding site" evidence="14">
    <location>
        <begin position="21"/>
        <end position="28"/>
    </location>
    <ligand>
        <name>ATP</name>
        <dbReference type="ChEBI" id="CHEBI:30616"/>
    </ligand>
</feature>
<dbReference type="GO" id="GO:0043138">
    <property type="term" value="F:3'-5' DNA helicase activity"/>
    <property type="evidence" value="ECO:0007669"/>
    <property type="project" value="UniProtKB-EC"/>
</dbReference>
<evidence type="ECO:0000256" key="12">
    <source>
        <dbReference type="ARBA" id="ARBA00034808"/>
    </source>
</evidence>
<feature type="domain" description="UvrD-like helicase ATP-binding" evidence="15">
    <location>
        <begin position="1"/>
        <end position="475"/>
    </location>
</feature>
<evidence type="ECO:0000313" key="17">
    <source>
        <dbReference type="EMBL" id="PID55977.1"/>
    </source>
</evidence>
<dbReference type="PANTHER" id="PTHR11070:SF48">
    <property type="entry name" value="ATP-DEPENDENT HELICASE_NUCLEASE SUBUNIT A"/>
    <property type="match status" value="1"/>
</dbReference>
<keyword evidence="2 14" id="KW-0547">Nucleotide-binding</keyword>
<evidence type="ECO:0000259" key="15">
    <source>
        <dbReference type="PROSITE" id="PS51198"/>
    </source>
</evidence>
<evidence type="ECO:0000256" key="1">
    <source>
        <dbReference type="ARBA" id="ARBA00022722"/>
    </source>
</evidence>
<dbReference type="GO" id="GO:0003677">
    <property type="term" value="F:DNA binding"/>
    <property type="evidence" value="ECO:0007669"/>
    <property type="project" value="UniProtKB-KW"/>
</dbReference>
<evidence type="ECO:0000256" key="3">
    <source>
        <dbReference type="ARBA" id="ARBA00022763"/>
    </source>
</evidence>
<accession>A0A2G6E1Z8</accession>
<dbReference type="PROSITE" id="PS51198">
    <property type="entry name" value="UVRD_HELICASE_ATP_BIND"/>
    <property type="match status" value="1"/>
</dbReference>
<dbReference type="InterPro" id="IPR038726">
    <property type="entry name" value="PDDEXK_AddAB-type"/>
</dbReference>
<dbReference type="GO" id="GO:0000725">
    <property type="term" value="P:recombinational repair"/>
    <property type="evidence" value="ECO:0007669"/>
    <property type="project" value="TreeGrafter"/>
</dbReference>
<gene>
    <name evidence="17" type="ORF">CSB45_13570</name>
</gene>
<dbReference type="Pfam" id="PF12705">
    <property type="entry name" value="PDDEXK_1"/>
    <property type="match status" value="1"/>
</dbReference>
<reference evidence="17 18" key="1">
    <citation type="submission" date="2017-10" db="EMBL/GenBank/DDBJ databases">
        <title>Novel microbial diversity and functional potential in the marine mammal oral microbiome.</title>
        <authorList>
            <person name="Dudek N.K."/>
            <person name="Sun C.L."/>
            <person name="Burstein D."/>
            <person name="Kantor R.S."/>
            <person name="Aliaga Goltsman D.S."/>
            <person name="Bik E.M."/>
            <person name="Thomas B.C."/>
            <person name="Banfield J.F."/>
            <person name="Relman D.A."/>
        </authorList>
    </citation>
    <scope>NUCLEOTIDE SEQUENCE [LARGE SCALE GENOMIC DNA]</scope>
    <source>
        <strain evidence="17">DOLZORAL124_49_17</strain>
    </source>
</reference>
<dbReference type="AlphaFoldDB" id="A0A2G6E1Z8"/>
<dbReference type="GO" id="GO:0005524">
    <property type="term" value="F:ATP binding"/>
    <property type="evidence" value="ECO:0007669"/>
    <property type="project" value="UniProtKB-UniRule"/>
</dbReference>
<dbReference type="InterPro" id="IPR011604">
    <property type="entry name" value="PDDEXK-like_dom_sf"/>
</dbReference>
<comment type="catalytic activity">
    <reaction evidence="11">
        <text>Couples ATP hydrolysis with the unwinding of duplex DNA by translocating in the 3'-5' direction.</text>
        <dbReference type="EC" id="5.6.2.4"/>
    </reaction>
</comment>
<comment type="caution">
    <text evidence="17">The sequence shown here is derived from an EMBL/GenBank/DDBJ whole genome shotgun (WGS) entry which is preliminary data.</text>
</comment>
<dbReference type="EMBL" id="PDPS01000040">
    <property type="protein sequence ID" value="PID55977.1"/>
    <property type="molecule type" value="Genomic_DNA"/>
</dbReference>
<keyword evidence="7 14" id="KW-0067">ATP-binding</keyword>
<dbReference type="InterPro" id="IPR011335">
    <property type="entry name" value="Restrct_endonuc-II-like"/>
</dbReference>
<evidence type="ECO:0000256" key="2">
    <source>
        <dbReference type="ARBA" id="ARBA00022741"/>
    </source>
</evidence>
<dbReference type="InterPro" id="IPR014017">
    <property type="entry name" value="DNA_helicase_UvrD-like_C"/>
</dbReference>
<evidence type="ECO:0000256" key="8">
    <source>
        <dbReference type="ARBA" id="ARBA00023125"/>
    </source>
</evidence>
<proteinExistence type="predicted"/>
<evidence type="ECO:0000259" key="16">
    <source>
        <dbReference type="PROSITE" id="PS51217"/>
    </source>
</evidence>
<dbReference type="InterPro" id="IPR014016">
    <property type="entry name" value="UvrD-like_ATP-bd"/>
</dbReference>
<dbReference type="PANTHER" id="PTHR11070">
    <property type="entry name" value="UVRD / RECB / PCRA DNA HELICASE FAMILY MEMBER"/>
    <property type="match status" value="1"/>
</dbReference>
<keyword evidence="8" id="KW-0238">DNA-binding</keyword>
<keyword evidence="10" id="KW-0413">Isomerase</keyword>
<sequence>MKFTDSQKLACDISRNIAVTAGAGSGKTSVLVRRYLWCLEQNNYQIRRVAAITFTEKAAGEMLQRIRKDIFQKLEGGLGDLQRWETVLEQLPLAYISTIHGFCRRLLREFPIEAGVDPNFSVLDEANRHSLIHRLLDELIQDRAASHDRDMRLTAQLWTPLQIRKILRQLLDFREKSRLWSAGILQSHFPDYLNALHEFNAQLQDRKIARLLQDRKWQDCIARIPGLIPPGDTGTLSERCHVVLELAADLNQPRDPERDLRILGRLRENLSMRGVNKAWKEENRKETLSGIFSTMKTLYDQAVPQYDIHDALEQSSFQIQQALARLLVASERRYAQEKRLRRLLDFDDLQEAALRLTTHPEIQPLLAGRFDYLMVDEFQDTNSLQWEIISGFGQTGGRLEQDRFCIVGDEKQSIYTFRGADVAVFSEVRNTLQAANIEHGAEARALKLPELGDPPEQRDRQKRGELIMAENFRSGKELIFFFNSLFAQIFEKERDPERPFEVVHQEMRSLRSPGASSGHQGRAAVKEPVEFLLVTQDHTDEAGEAEQIARRILEFMKETDCSEEDEEARPRWAFSDIAILLRTRTRLKDIEDALRRYDIPFVLSGGIGFYEQQEIYDLTNLLCFLADSRQDIALAGVLRSPLFSFSDDQLFYVSTGIIAAEPPERWSLWERLQHHARTPDVIPAELDPSLFSQSCQQLSVWMRLAGRIPITHLLRRILDESGLYGVLSGSERAAQRLHNIEKLLNIAQTFESEGFQSLTDLVNFFEELISTGEHEGEAQLSTEGMNAVQLMTIHASKGLEFPIVFVPEIDRKFNYGESDSIYLDALPTHCRHNGLSAVSAGINGLNPDENYAAQSSFLRKYLKDLNREKTNAEMKRLLYVACTRAADALILSGTLHKKKDGGFTISAASWLAWFERIFGIRDHILHEELTLRIHPESEESDMATLDIPLRLDLPIASDSPLKHIRREDSSPAVPHHSEDTPGRILQNPALLAQMHRNLRPLGGPENELFHVSPSSVHLLYQCPRKYYYQEILGLKGRLLRQITPPAGEAEAAPNYGAKRGTIIHNLFEQQVFETDRGSQTLQLDDLLKSEGIPHSSEERRRLQRAIERAGEHYAASGLRRLLADSPKVYREYPFQLNVGQALISGVIDVLFRHPDRHVWTVLDYKSNHIEDLQIEAEIERHGYALQMQIYALAVSRLMQAGQVHGILFFTYPGICYEDLALDPKSLQAVEVGLAEHLRNISLDTIQAAENPKACEACEFQRNRICLR</sequence>
<evidence type="ECO:0000256" key="7">
    <source>
        <dbReference type="ARBA" id="ARBA00022840"/>
    </source>
</evidence>
<evidence type="ECO:0000256" key="6">
    <source>
        <dbReference type="ARBA" id="ARBA00022839"/>
    </source>
</evidence>
<keyword evidence="9" id="KW-0234">DNA repair</keyword>
<keyword evidence="5 14" id="KW-0347">Helicase</keyword>
<keyword evidence="4 14" id="KW-0378">Hydrolase</keyword>
<evidence type="ECO:0000256" key="13">
    <source>
        <dbReference type="ARBA" id="ARBA00048988"/>
    </source>
</evidence>
<dbReference type="SUPFAM" id="SSF52540">
    <property type="entry name" value="P-loop containing nucleoside triphosphate hydrolases"/>
    <property type="match status" value="1"/>
</dbReference>
<dbReference type="GO" id="GO:0005829">
    <property type="term" value="C:cytosol"/>
    <property type="evidence" value="ECO:0007669"/>
    <property type="project" value="TreeGrafter"/>
</dbReference>
<evidence type="ECO:0000256" key="10">
    <source>
        <dbReference type="ARBA" id="ARBA00023235"/>
    </source>
</evidence>
<dbReference type="InterPro" id="IPR027417">
    <property type="entry name" value="P-loop_NTPase"/>
</dbReference>
<name>A0A2G6E1Z8_9BACT</name>
<comment type="catalytic activity">
    <reaction evidence="13">
        <text>ATP + H2O = ADP + phosphate + H(+)</text>
        <dbReference type="Rhea" id="RHEA:13065"/>
        <dbReference type="ChEBI" id="CHEBI:15377"/>
        <dbReference type="ChEBI" id="CHEBI:15378"/>
        <dbReference type="ChEBI" id="CHEBI:30616"/>
        <dbReference type="ChEBI" id="CHEBI:43474"/>
        <dbReference type="ChEBI" id="CHEBI:456216"/>
        <dbReference type="EC" id="5.6.2.4"/>
    </reaction>
</comment>
<evidence type="ECO:0000256" key="14">
    <source>
        <dbReference type="PROSITE-ProRule" id="PRU00560"/>
    </source>
</evidence>
<dbReference type="GO" id="GO:0004527">
    <property type="term" value="F:exonuclease activity"/>
    <property type="evidence" value="ECO:0007669"/>
    <property type="project" value="UniProtKB-KW"/>
</dbReference>
<dbReference type="Proteomes" id="UP000229740">
    <property type="component" value="Unassembled WGS sequence"/>
</dbReference>
<dbReference type="PROSITE" id="PS51217">
    <property type="entry name" value="UVRD_HELICASE_CTER"/>
    <property type="match status" value="1"/>
</dbReference>
<dbReference type="GO" id="GO:0033202">
    <property type="term" value="C:DNA helicase complex"/>
    <property type="evidence" value="ECO:0007669"/>
    <property type="project" value="TreeGrafter"/>
</dbReference>
<dbReference type="InterPro" id="IPR000212">
    <property type="entry name" value="DNA_helicase_UvrD/REP"/>
</dbReference>
<evidence type="ECO:0000256" key="5">
    <source>
        <dbReference type="ARBA" id="ARBA00022806"/>
    </source>
</evidence>
<evidence type="ECO:0000256" key="11">
    <source>
        <dbReference type="ARBA" id="ARBA00034617"/>
    </source>
</evidence>
<dbReference type="SUPFAM" id="SSF52980">
    <property type="entry name" value="Restriction endonuclease-like"/>
    <property type="match status" value="1"/>
</dbReference>
<protein>
    <recommendedName>
        <fullName evidence="12">DNA 3'-5' helicase</fullName>
        <ecNumber evidence="12">5.6.2.4</ecNumber>
    </recommendedName>
</protein>
<dbReference type="Pfam" id="PF13361">
    <property type="entry name" value="UvrD_C"/>
    <property type="match status" value="2"/>
</dbReference>
<evidence type="ECO:0000313" key="18">
    <source>
        <dbReference type="Proteomes" id="UP000229740"/>
    </source>
</evidence>
<dbReference type="Gene3D" id="3.40.50.300">
    <property type="entry name" value="P-loop containing nucleotide triphosphate hydrolases"/>
    <property type="match status" value="4"/>
</dbReference>
<keyword evidence="6" id="KW-0269">Exonuclease</keyword>
<dbReference type="Gene3D" id="3.90.320.10">
    <property type="match status" value="1"/>
</dbReference>
<evidence type="ECO:0000256" key="4">
    <source>
        <dbReference type="ARBA" id="ARBA00022801"/>
    </source>
</evidence>
<dbReference type="Pfam" id="PF00580">
    <property type="entry name" value="UvrD-helicase"/>
    <property type="match status" value="1"/>
</dbReference>
<feature type="domain" description="UvrD-like helicase C-terminal" evidence="16">
    <location>
        <begin position="497"/>
        <end position="798"/>
    </location>
</feature>
<dbReference type="EC" id="5.6.2.4" evidence="12"/>